<dbReference type="InterPro" id="IPR036047">
    <property type="entry name" value="F-box-like_dom_sf"/>
</dbReference>
<dbReference type="AlphaFoldDB" id="A0A813U998"/>
<sequence>MGQKFVACFRPPLSPLAEERKLYEQLLPPLQLSYVVQQDSTSSPSLCGMPVELLLYNIFPYLTFMNLCHLSQVNRLFHNLLESTDHDNKELSAHLWAKCIKSEMLVLSSNVCVDTTEIIFNNHQFIYSPTSQVYAAGMLNNQFGVYIAHGYGNVTSTKIWLAGHQDSFPTYLVMQPDRNLVVLKSDTGQVLWASHTHNDGSGKPFCLEMQDSGNLEWIDNNSSIIWETDTVQYE</sequence>
<dbReference type="EMBL" id="CAJNON010000028">
    <property type="protein sequence ID" value="CAF0819555.1"/>
    <property type="molecule type" value="Genomic_DNA"/>
</dbReference>
<name>A0A813U998_9BILA</name>
<dbReference type="SUPFAM" id="SSF81383">
    <property type="entry name" value="F-box domain"/>
    <property type="match status" value="1"/>
</dbReference>
<reference evidence="2" key="1">
    <citation type="submission" date="2021-02" db="EMBL/GenBank/DDBJ databases">
        <authorList>
            <person name="Nowell W R."/>
        </authorList>
    </citation>
    <scope>NUCLEOTIDE SEQUENCE</scope>
</reference>
<dbReference type="Proteomes" id="UP000663891">
    <property type="component" value="Unassembled WGS sequence"/>
</dbReference>
<organism evidence="2 3">
    <name type="scientific">Adineta steineri</name>
    <dbReference type="NCBI Taxonomy" id="433720"/>
    <lineage>
        <taxon>Eukaryota</taxon>
        <taxon>Metazoa</taxon>
        <taxon>Spiralia</taxon>
        <taxon>Gnathifera</taxon>
        <taxon>Rotifera</taxon>
        <taxon>Eurotatoria</taxon>
        <taxon>Bdelloidea</taxon>
        <taxon>Adinetida</taxon>
        <taxon>Adinetidae</taxon>
        <taxon>Adineta</taxon>
    </lineage>
</organism>
<feature type="domain" description="Bulb-type lectin" evidence="1">
    <location>
        <begin position="111"/>
        <end position="230"/>
    </location>
</feature>
<dbReference type="InterPro" id="IPR001480">
    <property type="entry name" value="Bulb-type_lectin_dom"/>
</dbReference>
<protein>
    <recommendedName>
        <fullName evidence="1">Bulb-type lectin domain-containing protein</fullName>
    </recommendedName>
</protein>
<evidence type="ECO:0000313" key="2">
    <source>
        <dbReference type="EMBL" id="CAF0819555.1"/>
    </source>
</evidence>
<dbReference type="PROSITE" id="PS50927">
    <property type="entry name" value="BULB_LECTIN"/>
    <property type="match status" value="1"/>
</dbReference>
<comment type="caution">
    <text evidence="2">The sequence shown here is derived from an EMBL/GenBank/DDBJ whole genome shotgun (WGS) entry which is preliminary data.</text>
</comment>
<evidence type="ECO:0000313" key="3">
    <source>
        <dbReference type="Proteomes" id="UP000663891"/>
    </source>
</evidence>
<dbReference type="InterPro" id="IPR036426">
    <property type="entry name" value="Bulb-type_lectin_dom_sf"/>
</dbReference>
<dbReference type="SUPFAM" id="SSF51110">
    <property type="entry name" value="alpha-D-mannose-specific plant lectins"/>
    <property type="match status" value="1"/>
</dbReference>
<dbReference type="OrthoDB" id="10001499at2759"/>
<dbReference type="CDD" id="cd09917">
    <property type="entry name" value="F-box_SF"/>
    <property type="match status" value="1"/>
</dbReference>
<gene>
    <name evidence="2" type="ORF">VCS650_LOCUS4998</name>
</gene>
<accession>A0A813U998</accession>
<proteinExistence type="predicted"/>
<evidence type="ECO:0000259" key="1">
    <source>
        <dbReference type="PROSITE" id="PS50927"/>
    </source>
</evidence>
<dbReference type="SMART" id="SM00108">
    <property type="entry name" value="B_lectin"/>
    <property type="match status" value="1"/>
</dbReference>
<dbReference type="Gene3D" id="2.90.10.10">
    <property type="entry name" value="Bulb-type lectin domain"/>
    <property type="match status" value="1"/>
</dbReference>